<sequence length="329" mass="35503">MKFRFILLPALVVLLSAIAAIALDLRDVTYSTKGGGKVVFSHKLHIRQKGINNNCKACHDALFNMKKKTTYTMADMDKGKSCGACHNGKDAFPLKDCARCHMVKDVIMPVKATGPVRFSHKVHLPATTACGTCHPALFATGANKPVTMAEMGKGKSCGACHNGKKAFGLDKCTACHPVKEITFKVKETGPTPFSHKKHLEMHQCGDCHTKLFAAGPNKRVSMAEMEKGKSCGACHNGKDAFSVADCGKCHAVKDVNFKVTGAGDARFSHKVHMGLYKCSDCHSRIYPQGKKSKPVSMLAMGEGKSCGACHDGKTAFTVREDCIKCHPNM</sequence>
<dbReference type="EMBL" id="JAHCVK010000001">
    <property type="protein sequence ID" value="MBT0652371.1"/>
    <property type="molecule type" value="Genomic_DNA"/>
</dbReference>
<evidence type="ECO:0000259" key="2">
    <source>
        <dbReference type="Pfam" id="PF14522"/>
    </source>
</evidence>
<organism evidence="3 4">
    <name type="scientific">Geomobilimonas luticola</name>
    <dbReference type="NCBI Taxonomy" id="1114878"/>
    <lineage>
        <taxon>Bacteria</taxon>
        <taxon>Pseudomonadati</taxon>
        <taxon>Thermodesulfobacteriota</taxon>
        <taxon>Desulfuromonadia</taxon>
        <taxon>Geobacterales</taxon>
        <taxon>Geobacteraceae</taxon>
        <taxon>Geomobilimonas</taxon>
    </lineage>
</organism>
<dbReference type="InterPro" id="IPR026352">
    <property type="entry name" value="Nanowire_3heme"/>
</dbReference>
<feature type="domain" description="Cytochrome c7-like" evidence="2">
    <location>
        <begin position="116"/>
        <end position="176"/>
    </location>
</feature>
<evidence type="ECO:0000256" key="1">
    <source>
        <dbReference type="SAM" id="SignalP"/>
    </source>
</evidence>
<evidence type="ECO:0000313" key="4">
    <source>
        <dbReference type="Proteomes" id="UP000756860"/>
    </source>
</evidence>
<dbReference type="NCBIfam" id="TIGR04257">
    <property type="entry name" value="nanowire_3heme"/>
    <property type="match status" value="4"/>
</dbReference>
<gene>
    <name evidence="3" type="ORF">KI810_04835</name>
</gene>
<feature type="signal peptide" evidence="1">
    <location>
        <begin position="1"/>
        <end position="22"/>
    </location>
</feature>
<dbReference type="Pfam" id="PF14522">
    <property type="entry name" value="Cytochrome_C7"/>
    <property type="match status" value="4"/>
</dbReference>
<dbReference type="PANTHER" id="PTHR39425:SF1">
    <property type="entry name" value="CYTOCHROME C7-LIKE DOMAIN-CONTAINING PROTEIN"/>
    <property type="match status" value="1"/>
</dbReference>
<comment type="caution">
    <text evidence="3">The sequence shown here is derived from an EMBL/GenBank/DDBJ whole genome shotgun (WGS) entry which is preliminary data.</text>
</comment>
<accession>A0ABS5SAG9</accession>
<dbReference type="Gene3D" id="3.90.10.10">
    <property type="entry name" value="Cytochrome C3"/>
    <property type="match status" value="4"/>
</dbReference>
<feature type="domain" description="Cytochrome c7-like" evidence="2">
    <location>
        <begin position="38"/>
        <end position="101"/>
    </location>
</feature>
<protein>
    <submittedName>
        <fullName evidence="3">Cytochrome c3 family protein</fullName>
    </submittedName>
</protein>
<name>A0ABS5SAG9_9BACT</name>
<dbReference type="Proteomes" id="UP000756860">
    <property type="component" value="Unassembled WGS sequence"/>
</dbReference>
<keyword evidence="1" id="KW-0732">Signal</keyword>
<reference evidence="3 4" key="1">
    <citation type="submission" date="2021-05" db="EMBL/GenBank/DDBJ databases">
        <title>The draft genome of Geobacter luticola JCM 17780.</title>
        <authorList>
            <person name="Xu Z."/>
            <person name="Masuda Y."/>
            <person name="Itoh H."/>
            <person name="Senoo K."/>
        </authorList>
    </citation>
    <scope>NUCLEOTIDE SEQUENCE [LARGE SCALE GENOMIC DNA]</scope>
    <source>
        <strain evidence="3 4">JCM 17780</strain>
    </source>
</reference>
<dbReference type="InterPro" id="IPR036280">
    <property type="entry name" value="Multihaem_cyt_sf"/>
</dbReference>
<feature type="domain" description="Cytochrome c7-like" evidence="2">
    <location>
        <begin position="193"/>
        <end position="250"/>
    </location>
</feature>
<dbReference type="SUPFAM" id="SSF48695">
    <property type="entry name" value="Multiheme cytochromes"/>
    <property type="match status" value="2"/>
</dbReference>
<dbReference type="PANTHER" id="PTHR39425">
    <property type="entry name" value="LIPOPROTEIN CYTOCHROME C"/>
    <property type="match status" value="1"/>
</dbReference>
<keyword evidence="4" id="KW-1185">Reference proteome</keyword>
<feature type="domain" description="Cytochrome c7-like" evidence="2">
    <location>
        <begin position="266"/>
        <end position="326"/>
    </location>
</feature>
<dbReference type="RefSeq" id="WP_214174320.1">
    <property type="nucleotide sequence ID" value="NZ_JAHCVK010000001.1"/>
</dbReference>
<dbReference type="InterPro" id="IPR029467">
    <property type="entry name" value="Cyt_c7-like"/>
</dbReference>
<feature type="chain" id="PRO_5045639316" evidence="1">
    <location>
        <begin position="23"/>
        <end position="329"/>
    </location>
</feature>
<proteinExistence type="predicted"/>
<evidence type="ECO:0000313" key="3">
    <source>
        <dbReference type="EMBL" id="MBT0652371.1"/>
    </source>
</evidence>